<evidence type="ECO:0000256" key="4">
    <source>
        <dbReference type="ARBA" id="ARBA00022723"/>
    </source>
</evidence>
<feature type="compositionally biased region" description="Polar residues" evidence="13">
    <location>
        <begin position="1095"/>
        <end position="1108"/>
    </location>
</feature>
<keyword evidence="4" id="KW-0479">Metal-binding</keyword>
<feature type="compositionally biased region" description="Acidic residues" evidence="13">
    <location>
        <begin position="122"/>
        <end position="133"/>
    </location>
</feature>
<feature type="region of interest" description="Disordered" evidence="13">
    <location>
        <begin position="514"/>
        <end position="565"/>
    </location>
</feature>
<dbReference type="InterPro" id="IPR027008">
    <property type="entry name" value="Teashirt_fam"/>
</dbReference>
<feature type="region of interest" description="Disordered" evidence="13">
    <location>
        <begin position="205"/>
        <end position="310"/>
    </location>
</feature>
<dbReference type="InterPro" id="IPR013087">
    <property type="entry name" value="Znf_C2H2_type"/>
</dbReference>
<keyword evidence="3" id="KW-0678">Repressor</keyword>
<dbReference type="Pfam" id="PF00096">
    <property type="entry name" value="zf-C2H2"/>
    <property type="match status" value="1"/>
</dbReference>
<evidence type="ECO:0000313" key="15">
    <source>
        <dbReference type="EMBL" id="KAK3731763.1"/>
    </source>
</evidence>
<feature type="region of interest" description="Disordered" evidence="13">
    <location>
        <begin position="1632"/>
        <end position="1680"/>
    </location>
</feature>
<feature type="compositionally biased region" description="Low complexity" evidence="13">
    <location>
        <begin position="263"/>
        <end position="274"/>
    </location>
</feature>
<feature type="compositionally biased region" description="Low complexity" evidence="13">
    <location>
        <begin position="1860"/>
        <end position="1869"/>
    </location>
</feature>
<dbReference type="GO" id="GO:0003677">
    <property type="term" value="F:DNA binding"/>
    <property type="evidence" value="ECO:0007669"/>
    <property type="project" value="UniProtKB-KW"/>
</dbReference>
<sequence length="2089" mass="228142">MASLKVTDLGSEARWRGDLGWSEEEESSTGCAAINHTRTCQQKPSRLQLLESGQGEAITRQSKEGKSIDNLATCFPTTPPTSLPLAPLVSCLLIFGSDKQSSSDPAQEQTVDSQTLESKSESEEEEEEEEESAEEGRRDDNDEGNEQSCTSEKHTAERDEISRERHNCSPLNNVKENKEASLLTEEFISAKGTGDAPKVKVEKAPLLKLTDEKKDEKVRSDNCKQVHESQSHRRGGKASKTSRKEQDQRENVLEEGSTKYRYSSSLVSASAARSPTPQSPLPCWPEADKHSLSATVRSPSSSSRTGNSSHMINSKYKYSCKLSPSVVSSSPGAALSSFDRQMALVMTSMPLALLAKGSNAGSPSEAKPVYFPSISGMSSPMQEDQPLDLSKKSYNERRHSENDVTQEQSTLLTAPLQPKPTSLSTLQSSSVLANGFSSLQSLQQRFGGEFPIEATQSSGSSVIPLQPSVTSKPFPCGAPTHPLTADITNLRMHGNHRFKQNGNMRSAEWLEKHERTMISRSSSSPSAKQERKSRPQPASPINSPVEDSEASEVNTGACESGGSKHTIHRCSCHKTFGSLYGLSVHLQETGHAPGASRSASVMDYPKLVRGQDMWLNQESEQTRRILRCMQCGESFKSLPLLTVHMMQTQHYTKIVSSEHGRRSHKCSTYCDRELDKECIFKCKVCHETFTDMEGLANHMIVSGHHKKQSSSRHVTITPSQTSLSDVTGLSRNGGRRKRFLREDIASATAAAEIVAIPSNSTSSNISFSDSAPSVSDYSGKLNSSSCFSVSGMSSEALVNGFHLDGFKGTSLSSKPLSSSIQGDKTSKTVLCDSCGKRFDALIFDAHVRACLRQRAEVIDALKSKLAVEEALLSRSESKLLRSGFTLSSSSSAAVGGLSEEPLSVKSEVDISREPENFLGEGSSEMDNVHDNSQPVISRSEPGIFTPIVRDYTLPICQTPPRSPCERDSTTPKAKICDLIEVPLKKWYCSQRDESTRRDSTSLSNEIDHKELLSCASKENHDTEWKSKIEETVNKLDFEKHCEANPNVFSSSPHSGQKRKLGDVGSPGSTNSNDSIPIKSRQQADGEDMKSKEDATSQSFPSTDTPADFTSSALHKLDMFSRGLKLSPPRRATLSPEGSRQTTHHSTSGCKTARRREASGSNRTSTGRRESIASKSPMTASLSPISLTKSEGSPEPQRDVTFDILDPNMGTDDSISSSSAIEAMESFIHKSFSAKSELRTSNLATMFSPFRTCFPLPGSLPGHMSADPTDPALSCFAKFSKFFRMVPGAPSLPDITTSRSSDQKQNSSSFDLSSATDMVKTNSSLYKHDTGKLLNSKLANSNFGKPFIPRPLKGYAAKCLSSPKGTDSATSTKRYKYSSLNPEEVAKQMLQGGHYQNSRCLGPSSSVLASTPLAASCNSSARLSSKDLSISRSALPSSSDIEKIKSEVKRKRKLSSCAESFENMDTRKSIKAEDEDHDEVLRTDNRETMESKSDIAMHEYNKDQMMPEKASDEVILKRNDSPRLSDTSSTTYDQYPSSIADEAYFQPSERSKDIDCLPMKEKSLIKNQETIKSLRSGVESPTVEDESEKSLTHFLGRDEIDKESLKCKTISLDINEGVNNKDNESAVGVVRSLEETQRSGERGYTGEQFKQLTDNDEINCSSPSKKQPKDESMLKSNKSNIDILRINSPSHSKSDVHEMEVSTDDAPCNGVEKPMPIQSTRQACSETFKEKKLVDVDKDKTLSPLPYDQDDRVDESKVEARVAAIEMISPRLTLSSTLEKTSASRDQSEAGTGFRSAVKPFHSPSSSKHPDQSSGESENSNAFENINENVVTNKDNLQSGKLSSAINVERKSKHRPDTEDSTSSSANKNKSSALDSLSCFVYRQTLTSEHPLDSLQKLLSSNEPSLGQDGQNKCLSSSSFASKPSAVASFHAFPASRASSATSPHRISVSSPLNLSTNTSHCSSSADFTSRIGGKEKSMRVSGNEDTSDSDGNEEGHTNFAKAEDDDEATGSGGASDGEANVYKCAACNRQFASKGSYRYHLSRCHLSSVKKLGIKEAFNMSPYVYLPLDHTAKFSKYYQMAHELANKGK</sequence>
<evidence type="ECO:0000256" key="12">
    <source>
        <dbReference type="PROSITE-ProRule" id="PRU00042"/>
    </source>
</evidence>
<feature type="compositionally biased region" description="Polar residues" evidence="13">
    <location>
        <begin position="711"/>
        <end position="730"/>
    </location>
</feature>
<feature type="compositionally biased region" description="Polar residues" evidence="13">
    <location>
        <begin position="1066"/>
        <end position="1080"/>
    </location>
</feature>
<accession>A0AAE0Y3Y8</accession>
<keyword evidence="11" id="KW-0539">Nucleus</keyword>
<feature type="compositionally biased region" description="Basic residues" evidence="13">
    <location>
        <begin position="232"/>
        <end position="241"/>
    </location>
</feature>
<evidence type="ECO:0000256" key="7">
    <source>
        <dbReference type="ARBA" id="ARBA00022833"/>
    </source>
</evidence>
<feature type="region of interest" description="Disordered" evidence="13">
    <location>
        <begin position="1775"/>
        <end position="1869"/>
    </location>
</feature>
<gene>
    <name evidence="15" type="ORF">RRG08_035429</name>
</gene>
<feature type="compositionally biased region" description="Polar residues" evidence="13">
    <location>
        <begin position="98"/>
        <end position="116"/>
    </location>
</feature>
<keyword evidence="7" id="KW-0862">Zinc</keyword>
<dbReference type="Proteomes" id="UP001283361">
    <property type="component" value="Unassembled WGS sequence"/>
</dbReference>
<organism evidence="15 16">
    <name type="scientific">Elysia crispata</name>
    <name type="common">lettuce slug</name>
    <dbReference type="NCBI Taxonomy" id="231223"/>
    <lineage>
        <taxon>Eukaryota</taxon>
        <taxon>Metazoa</taxon>
        <taxon>Spiralia</taxon>
        <taxon>Lophotrochozoa</taxon>
        <taxon>Mollusca</taxon>
        <taxon>Gastropoda</taxon>
        <taxon>Heterobranchia</taxon>
        <taxon>Euthyneura</taxon>
        <taxon>Panpulmonata</taxon>
        <taxon>Sacoglossa</taxon>
        <taxon>Placobranchoidea</taxon>
        <taxon>Plakobranchidae</taxon>
        <taxon>Elysia</taxon>
    </lineage>
</organism>
<protein>
    <recommendedName>
        <fullName evidence="14">C2H2-type domain-containing protein</fullName>
    </recommendedName>
</protein>
<feature type="region of interest" description="Disordered" evidence="13">
    <location>
        <begin position="1043"/>
        <end position="1108"/>
    </location>
</feature>
<keyword evidence="16" id="KW-1185">Reference proteome</keyword>
<feature type="compositionally biased region" description="Basic and acidic residues" evidence="13">
    <location>
        <begin position="242"/>
        <end position="258"/>
    </location>
</feature>
<dbReference type="EMBL" id="JAWDGP010006989">
    <property type="protein sequence ID" value="KAK3731763.1"/>
    <property type="molecule type" value="Genomic_DNA"/>
</dbReference>
<evidence type="ECO:0000256" key="9">
    <source>
        <dbReference type="ARBA" id="ARBA00023125"/>
    </source>
</evidence>
<keyword evidence="5" id="KW-0677">Repeat</keyword>
<evidence type="ECO:0000256" key="1">
    <source>
        <dbReference type="ARBA" id="ARBA00007158"/>
    </source>
</evidence>
<feature type="region of interest" description="Disordered" evidence="13">
    <location>
        <begin position="1936"/>
        <end position="2014"/>
    </location>
</feature>
<keyword evidence="8" id="KW-0805">Transcription regulation</keyword>
<feature type="compositionally biased region" description="Low complexity" evidence="13">
    <location>
        <begin position="1297"/>
        <end position="1308"/>
    </location>
</feature>
<evidence type="ECO:0000256" key="2">
    <source>
        <dbReference type="ARBA" id="ARBA00022473"/>
    </source>
</evidence>
<dbReference type="GO" id="GO:0005634">
    <property type="term" value="C:nucleus"/>
    <property type="evidence" value="ECO:0007669"/>
    <property type="project" value="TreeGrafter"/>
</dbReference>
<feature type="region of interest" description="Disordered" evidence="13">
    <location>
        <begin position="1121"/>
        <end position="1216"/>
    </location>
</feature>
<feature type="compositionally biased region" description="Polar residues" evidence="13">
    <location>
        <begin position="1936"/>
        <end position="1967"/>
    </location>
</feature>
<dbReference type="PANTHER" id="PTHR12487:SF7">
    <property type="entry name" value="PROTEIN TEASHIRT-RELATED"/>
    <property type="match status" value="1"/>
</dbReference>
<dbReference type="SMART" id="SM00355">
    <property type="entry name" value="ZnF_C2H2"/>
    <property type="match status" value="4"/>
</dbReference>
<evidence type="ECO:0000256" key="13">
    <source>
        <dbReference type="SAM" id="MobiDB-lite"/>
    </source>
</evidence>
<proteinExistence type="inferred from homology"/>
<feature type="compositionally biased region" description="Basic and acidic residues" evidence="13">
    <location>
        <begin position="205"/>
        <end position="231"/>
    </location>
</feature>
<keyword evidence="2" id="KW-0217">Developmental protein</keyword>
<comment type="caution">
    <text evidence="15">The sequence shown here is derived from an EMBL/GenBank/DDBJ whole genome shotgun (WGS) entry which is preliminary data.</text>
</comment>
<evidence type="ECO:0000256" key="3">
    <source>
        <dbReference type="ARBA" id="ARBA00022491"/>
    </source>
</evidence>
<dbReference type="PANTHER" id="PTHR12487">
    <property type="entry name" value="TEASHIRT-RELATED"/>
    <property type="match status" value="1"/>
</dbReference>
<feature type="domain" description="C2H2-type" evidence="14">
    <location>
        <begin position="626"/>
        <end position="650"/>
    </location>
</feature>
<feature type="compositionally biased region" description="Basic and acidic residues" evidence="13">
    <location>
        <begin position="151"/>
        <end position="167"/>
    </location>
</feature>
<dbReference type="GO" id="GO:0008270">
    <property type="term" value="F:zinc ion binding"/>
    <property type="evidence" value="ECO:0007669"/>
    <property type="project" value="UniProtKB-KW"/>
</dbReference>
<evidence type="ECO:0000256" key="11">
    <source>
        <dbReference type="ARBA" id="ARBA00023242"/>
    </source>
</evidence>
<keyword evidence="9" id="KW-0238">DNA-binding</keyword>
<evidence type="ECO:0000256" key="8">
    <source>
        <dbReference type="ARBA" id="ARBA00023015"/>
    </source>
</evidence>
<dbReference type="GO" id="GO:0000981">
    <property type="term" value="F:DNA-binding transcription factor activity, RNA polymerase II-specific"/>
    <property type="evidence" value="ECO:0007669"/>
    <property type="project" value="TreeGrafter"/>
</dbReference>
<feature type="region of interest" description="Disordered" evidence="13">
    <location>
        <begin position="707"/>
        <end position="730"/>
    </location>
</feature>
<evidence type="ECO:0000256" key="6">
    <source>
        <dbReference type="ARBA" id="ARBA00022771"/>
    </source>
</evidence>
<feature type="compositionally biased region" description="Basic and acidic residues" evidence="13">
    <location>
        <begin position="1081"/>
        <end position="1094"/>
    </location>
</feature>
<feature type="compositionally biased region" description="Polar residues" evidence="13">
    <location>
        <begin position="1814"/>
        <end position="1845"/>
    </location>
</feature>
<feature type="domain" description="C2H2-type" evidence="14">
    <location>
        <begin position="680"/>
        <end position="709"/>
    </location>
</feature>
<feature type="compositionally biased region" description="Polar residues" evidence="13">
    <location>
        <begin position="1172"/>
        <end position="1190"/>
    </location>
</feature>
<feature type="compositionally biased region" description="Polar residues" evidence="13">
    <location>
        <begin position="1647"/>
        <end position="1664"/>
    </location>
</feature>
<keyword evidence="6 12" id="KW-0863">Zinc-finger</keyword>
<reference evidence="15" key="1">
    <citation type="journal article" date="2023" name="G3 (Bethesda)">
        <title>A reference genome for the long-term kleptoplast-retaining sea slug Elysia crispata morphotype clarki.</title>
        <authorList>
            <person name="Eastman K.E."/>
            <person name="Pendleton A.L."/>
            <person name="Shaikh M.A."/>
            <person name="Suttiyut T."/>
            <person name="Ogas R."/>
            <person name="Tomko P."/>
            <person name="Gavelis G."/>
            <person name="Widhalm J.R."/>
            <person name="Wisecaver J.H."/>
        </authorList>
    </citation>
    <scope>NUCLEOTIDE SEQUENCE</scope>
    <source>
        <strain evidence="15">ECLA1</strain>
    </source>
</reference>
<name>A0AAE0Y3Y8_9GAST</name>
<dbReference type="PROSITE" id="PS00028">
    <property type="entry name" value="ZINC_FINGER_C2H2_1"/>
    <property type="match status" value="3"/>
</dbReference>
<evidence type="ECO:0000313" key="16">
    <source>
        <dbReference type="Proteomes" id="UP001283361"/>
    </source>
</evidence>
<feature type="compositionally biased region" description="Low complexity" evidence="13">
    <location>
        <begin position="292"/>
        <end position="309"/>
    </location>
</feature>
<keyword evidence="10" id="KW-0804">Transcription</keyword>
<feature type="domain" description="C2H2-type" evidence="14">
    <location>
        <begin position="2022"/>
        <end position="2050"/>
    </location>
</feature>
<evidence type="ECO:0000259" key="14">
    <source>
        <dbReference type="PROSITE" id="PS50157"/>
    </source>
</evidence>
<evidence type="ECO:0000256" key="5">
    <source>
        <dbReference type="ARBA" id="ARBA00022737"/>
    </source>
</evidence>
<feature type="compositionally biased region" description="Polar residues" evidence="13">
    <location>
        <begin position="1135"/>
        <end position="1149"/>
    </location>
</feature>
<feature type="region of interest" description="Disordered" evidence="13">
    <location>
        <begin position="98"/>
        <end position="180"/>
    </location>
</feature>
<feature type="region of interest" description="Disordered" evidence="13">
    <location>
        <begin position="1292"/>
        <end position="1312"/>
    </location>
</feature>
<evidence type="ECO:0000256" key="10">
    <source>
        <dbReference type="ARBA" id="ARBA00023163"/>
    </source>
</evidence>
<dbReference type="PROSITE" id="PS50157">
    <property type="entry name" value="ZINC_FINGER_C2H2_2"/>
    <property type="match status" value="3"/>
</dbReference>
<comment type="similarity">
    <text evidence="1">Belongs to the teashirt C2H2-type zinc-finger protein family.</text>
</comment>